<reference evidence="1 2" key="1">
    <citation type="submission" date="2019-09" db="EMBL/GenBank/DDBJ databases">
        <title>Genome sequencing of strain KACC 19322.</title>
        <authorList>
            <person name="Heo J."/>
            <person name="Kim S.-J."/>
            <person name="Kim J.-S."/>
            <person name="Hong S.-B."/>
            <person name="Kwon S.-W."/>
        </authorList>
    </citation>
    <scope>NUCLEOTIDE SEQUENCE [LARGE SCALE GENOMIC DNA]</scope>
    <source>
        <strain evidence="1 2">KACC 19322</strain>
    </source>
</reference>
<dbReference type="OrthoDB" id="3474592at2"/>
<name>A0A5C1Y7D0_9MICO</name>
<evidence type="ECO:0000313" key="1">
    <source>
        <dbReference type="EMBL" id="QEO08812.1"/>
    </source>
</evidence>
<sequence>MTLIHESLPSELPDALLSEFTATRVGFDCPQPLWDDDTSPFVLLEAALRAGGASGRLVRLVVAGGVVVGAERIESLLGRRIPARIRDAAARFAASTGTAAAAFGIDLVVDDGDRWWFGGATALSNAPITTPRRAPAGGS</sequence>
<keyword evidence="2" id="KW-1185">Reference proteome</keyword>
<protein>
    <submittedName>
        <fullName evidence="1">Uncharacterized protein</fullName>
    </submittedName>
</protein>
<gene>
    <name evidence="1" type="ORF">FLP23_01525</name>
</gene>
<organism evidence="1 2">
    <name type="scientific">Protaetiibacter larvae</name>
    <dbReference type="NCBI Taxonomy" id="2592654"/>
    <lineage>
        <taxon>Bacteria</taxon>
        <taxon>Bacillati</taxon>
        <taxon>Actinomycetota</taxon>
        <taxon>Actinomycetes</taxon>
        <taxon>Micrococcales</taxon>
        <taxon>Microbacteriaceae</taxon>
        <taxon>Protaetiibacter</taxon>
    </lineage>
</organism>
<dbReference type="EMBL" id="CP043504">
    <property type="protein sequence ID" value="QEO08812.1"/>
    <property type="molecule type" value="Genomic_DNA"/>
</dbReference>
<evidence type="ECO:0000313" key="2">
    <source>
        <dbReference type="Proteomes" id="UP000322159"/>
    </source>
</evidence>
<proteinExistence type="predicted"/>
<dbReference type="Proteomes" id="UP000322159">
    <property type="component" value="Chromosome"/>
</dbReference>
<dbReference type="KEGG" id="lyk:FLP23_01525"/>
<dbReference type="RefSeq" id="WP_149324245.1">
    <property type="nucleotide sequence ID" value="NZ_CP043504.1"/>
</dbReference>
<accession>A0A5C1Y7D0</accession>
<dbReference type="AlphaFoldDB" id="A0A5C1Y7D0"/>